<organism evidence="1">
    <name type="scientific">viral metagenome</name>
    <dbReference type="NCBI Taxonomy" id="1070528"/>
    <lineage>
        <taxon>unclassified sequences</taxon>
        <taxon>metagenomes</taxon>
        <taxon>organismal metagenomes</taxon>
    </lineage>
</organism>
<dbReference type="EMBL" id="MT142378">
    <property type="protein sequence ID" value="QJA79366.1"/>
    <property type="molecule type" value="Genomic_DNA"/>
</dbReference>
<dbReference type="AlphaFoldDB" id="A0A6M3KBY2"/>
<protein>
    <submittedName>
        <fullName evidence="1">Uncharacterized protein</fullName>
    </submittedName>
</protein>
<accession>A0A6M3KBY2</accession>
<evidence type="ECO:0000313" key="1">
    <source>
        <dbReference type="EMBL" id="QJA79366.1"/>
    </source>
</evidence>
<sequence length="116" mass="12684">MSHERRTSQDEPEQLWFEDTIRESDDNIRPSAEDTLTRFFTAIPIADIDELKAASVNRARATDLYAKTKANAAAAKAALVDTTSLEQKIVDRIVAAQTTPLFDAASAADVTQDGDT</sequence>
<reference evidence="1" key="1">
    <citation type="submission" date="2020-03" db="EMBL/GenBank/DDBJ databases">
        <title>The deep terrestrial virosphere.</title>
        <authorList>
            <person name="Holmfeldt K."/>
            <person name="Nilsson E."/>
            <person name="Simone D."/>
            <person name="Lopez-Fernandez M."/>
            <person name="Wu X."/>
            <person name="de Brujin I."/>
            <person name="Lundin D."/>
            <person name="Andersson A."/>
            <person name="Bertilsson S."/>
            <person name="Dopson M."/>
        </authorList>
    </citation>
    <scope>NUCLEOTIDE SEQUENCE</scope>
    <source>
        <strain evidence="1">MM415A00911</strain>
    </source>
</reference>
<gene>
    <name evidence="1" type="ORF">MM415A00911_0008</name>
</gene>
<proteinExistence type="predicted"/>
<name>A0A6M3KBY2_9ZZZZ</name>